<dbReference type="EMBL" id="VRSX01000006">
    <property type="protein sequence ID" value="TXK08803.1"/>
    <property type="molecule type" value="Genomic_DNA"/>
</dbReference>
<comment type="caution">
    <text evidence="1">The sequence shown here is derived from an EMBL/GenBank/DDBJ whole genome shotgun (WGS) entry which is preliminary data.</text>
</comment>
<dbReference type="AlphaFoldDB" id="A0A5C8HUI3"/>
<keyword evidence="2" id="KW-1185">Reference proteome</keyword>
<dbReference type="RefSeq" id="WP_147051403.1">
    <property type="nucleotide sequence ID" value="NZ_BKAH01000019.1"/>
</dbReference>
<protein>
    <submittedName>
        <fullName evidence="1">Uncharacterized protein</fullName>
    </submittedName>
</protein>
<gene>
    <name evidence="1" type="ORF">FVP74_11950</name>
</gene>
<name>A0A5C8HUI3_9MICO</name>
<proteinExistence type="predicted"/>
<reference evidence="1 2" key="1">
    <citation type="submission" date="2019-08" db="EMBL/GenBank/DDBJ databases">
        <authorList>
            <person name="Dong K."/>
        </authorList>
    </citation>
    <scope>NUCLEOTIDE SEQUENCE [LARGE SCALE GENOMIC DNA]</scope>
    <source>
        <strain evidence="1 2">K-1</strain>
    </source>
</reference>
<sequence>MQALSDSCSDEYEIATDYLSNSTDSEFSIDSCDELLGYGMRPEAVTLLEQDGRCSYGESAAAPASPQWPNGGLGWDQARGQAGTVQRVCGPLMSSRETNDGTFVNVGRDYPSADRFTFIFWDISLEPIEPGVTVCGSGEIYLYDGGVAQMEMSDPGALEIWR</sequence>
<dbReference type="OrthoDB" id="5003385at2"/>
<evidence type="ECO:0000313" key="1">
    <source>
        <dbReference type="EMBL" id="TXK08803.1"/>
    </source>
</evidence>
<accession>A0A5C8HUI3</accession>
<evidence type="ECO:0000313" key="2">
    <source>
        <dbReference type="Proteomes" id="UP000321949"/>
    </source>
</evidence>
<dbReference type="Proteomes" id="UP000321949">
    <property type="component" value="Unassembled WGS sequence"/>
</dbReference>
<organism evidence="1 2">
    <name type="scientific">Microbacterium saccharophilum</name>
    <dbReference type="NCBI Taxonomy" id="1213358"/>
    <lineage>
        <taxon>Bacteria</taxon>
        <taxon>Bacillati</taxon>
        <taxon>Actinomycetota</taxon>
        <taxon>Actinomycetes</taxon>
        <taxon>Micrococcales</taxon>
        <taxon>Microbacteriaceae</taxon>
        <taxon>Microbacterium</taxon>
    </lineage>
</organism>